<protein>
    <recommendedName>
        <fullName evidence="9">3-dehydrosphinganine reductase</fullName>
        <ecNumber evidence="9">1.1.1.102</ecNumber>
    </recommendedName>
</protein>
<evidence type="ECO:0000256" key="4">
    <source>
        <dbReference type="ARBA" id="ARBA00022824"/>
    </source>
</evidence>
<evidence type="ECO:0000256" key="3">
    <source>
        <dbReference type="ARBA" id="ARBA00004991"/>
    </source>
</evidence>
<dbReference type="InterPro" id="IPR036291">
    <property type="entry name" value="NAD(P)-bd_dom_sf"/>
</dbReference>
<comment type="function">
    <text evidence="10">Catalyzes the reduction of 3'-oxosphinganine (3-ketodihydrosphingosine/KDS) to sphinganine (dihydrosphingosine/DHS), the second step of de novo sphingolipid biosynthesis.</text>
</comment>
<gene>
    <name evidence="12" type="ORF">OE88DRAFT_1713056</name>
</gene>
<evidence type="ECO:0000256" key="7">
    <source>
        <dbReference type="ARBA" id="ARBA00023002"/>
    </source>
</evidence>
<proteinExistence type="predicted"/>
<dbReference type="PANTHER" id="PTHR43550">
    <property type="entry name" value="3-KETODIHYDROSPHINGOSINE REDUCTASE"/>
    <property type="match status" value="1"/>
</dbReference>
<dbReference type="CDD" id="cd08939">
    <property type="entry name" value="KDSR-like_SDR_c"/>
    <property type="match status" value="1"/>
</dbReference>
<dbReference type="SUPFAM" id="SSF51735">
    <property type="entry name" value="NAD(P)-binding Rossmann-fold domains"/>
    <property type="match status" value="1"/>
</dbReference>
<keyword evidence="6" id="KW-0746">Sphingolipid metabolism</keyword>
<sequence length="320" mass="35261">MSLWSRNLWDAKGKHCYVTGGSSGLGLALATVLASRGAHVSIVARGQQRLEDAVKQIKAHAACHQEKRQNSEQIISSFSADLCTAAGANAALDAISEAHDGRAPDAIFLCAGVATPRFFVESTEEDLAKGMDLGYWTEAWTAWAVTRRMVEQRRNGKIVFVASTLGYMSFVGWSSYSPARHAVRGLADTLRSELLLYDIDIHLFCPNTMTTPGYVEENRTKPQITTIIEEGDSPVTPQQAALALLQGIADGHTHISGDMITELFRAATRGSAPYHNFLYDCCLDMVAFIATPVWRSMTDSKIRAHRSEHDRYLKERGIRK</sequence>
<organism evidence="12 13">
    <name type="scientific">Heliocybe sulcata</name>
    <dbReference type="NCBI Taxonomy" id="5364"/>
    <lineage>
        <taxon>Eukaryota</taxon>
        <taxon>Fungi</taxon>
        <taxon>Dikarya</taxon>
        <taxon>Basidiomycota</taxon>
        <taxon>Agaricomycotina</taxon>
        <taxon>Agaricomycetes</taxon>
        <taxon>Gloeophyllales</taxon>
        <taxon>Gloeophyllaceae</taxon>
        <taxon>Heliocybe</taxon>
    </lineage>
</organism>
<keyword evidence="8" id="KW-0443">Lipid metabolism</keyword>
<dbReference type="FunFam" id="3.40.50.720:FF:000468">
    <property type="entry name" value="Short-chain dehydrogenase, putative"/>
    <property type="match status" value="1"/>
</dbReference>
<evidence type="ECO:0000256" key="11">
    <source>
        <dbReference type="ARBA" id="ARBA00048930"/>
    </source>
</evidence>
<dbReference type="Gene3D" id="3.40.50.720">
    <property type="entry name" value="NAD(P)-binding Rossmann-like Domain"/>
    <property type="match status" value="1"/>
</dbReference>
<comment type="catalytic activity">
    <reaction evidence="11">
        <text>sphinganine + NADP(+) = 3-oxosphinganine + NADPH + H(+)</text>
        <dbReference type="Rhea" id="RHEA:22640"/>
        <dbReference type="ChEBI" id="CHEBI:15378"/>
        <dbReference type="ChEBI" id="CHEBI:57783"/>
        <dbReference type="ChEBI" id="CHEBI:57817"/>
        <dbReference type="ChEBI" id="CHEBI:58299"/>
        <dbReference type="ChEBI" id="CHEBI:58349"/>
        <dbReference type="EC" id="1.1.1.102"/>
    </reaction>
    <physiologicalReaction direction="right-to-left" evidence="11">
        <dbReference type="Rhea" id="RHEA:22642"/>
    </physiologicalReaction>
</comment>
<dbReference type="AlphaFoldDB" id="A0A5C3N3E1"/>
<dbReference type="OrthoDB" id="10267115at2759"/>
<keyword evidence="13" id="KW-1185">Reference proteome</keyword>
<evidence type="ECO:0000256" key="2">
    <source>
        <dbReference type="ARBA" id="ARBA00004760"/>
    </source>
</evidence>
<dbReference type="GO" id="GO:0005789">
    <property type="term" value="C:endoplasmic reticulum membrane"/>
    <property type="evidence" value="ECO:0007669"/>
    <property type="project" value="TreeGrafter"/>
</dbReference>
<accession>A0A5C3N3E1</accession>
<evidence type="ECO:0000313" key="13">
    <source>
        <dbReference type="Proteomes" id="UP000305948"/>
    </source>
</evidence>
<dbReference type="Proteomes" id="UP000305948">
    <property type="component" value="Unassembled WGS sequence"/>
</dbReference>
<evidence type="ECO:0000256" key="1">
    <source>
        <dbReference type="ARBA" id="ARBA00004240"/>
    </source>
</evidence>
<dbReference type="PRINTS" id="PR00081">
    <property type="entry name" value="GDHRDH"/>
</dbReference>
<evidence type="ECO:0000313" key="12">
    <source>
        <dbReference type="EMBL" id="TFK50618.1"/>
    </source>
</evidence>
<evidence type="ECO:0000256" key="10">
    <source>
        <dbReference type="ARBA" id="ARBA00044737"/>
    </source>
</evidence>
<reference evidence="12 13" key="1">
    <citation type="journal article" date="2019" name="Nat. Ecol. Evol.">
        <title>Megaphylogeny resolves global patterns of mushroom evolution.</title>
        <authorList>
            <person name="Varga T."/>
            <person name="Krizsan K."/>
            <person name="Foldi C."/>
            <person name="Dima B."/>
            <person name="Sanchez-Garcia M."/>
            <person name="Sanchez-Ramirez S."/>
            <person name="Szollosi G.J."/>
            <person name="Szarkandi J.G."/>
            <person name="Papp V."/>
            <person name="Albert L."/>
            <person name="Andreopoulos W."/>
            <person name="Angelini C."/>
            <person name="Antonin V."/>
            <person name="Barry K.W."/>
            <person name="Bougher N.L."/>
            <person name="Buchanan P."/>
            <person name="Buyck B."/>
            <person name="Bense V."/>
            <person name="Catcheside P."/>
            <person name="Chovatia M."/>
            <person name="Cooper J."/>
            <person name="Damon W."/>
            <person name="Desjardin D."/>
            <person name="Finy P."/>
            <person name="Geml J."/>
            <person name="Haridas S."/>
            <person name="Hughes K."/>
            <person name="Justo A."/>
            <person name="Karasinski D."/>
            <person name="Kautmanova I."/>
            <person name="Kiss B."/>
            <person name="Kocsube S."/>
            <person name="Kotiranta H."/>
            <person name="LaButti K.M."/>
            <person name="Lechner B.E."/>
            <person name="Liimatainen K."/>
            <person name="Lipzen A."/>
            <person name="Lukacs Z."/>
            <person name="Mihaltcheva S."/>
            <person name="Morgado L.N."/>
            <person name="Niskanen T."/>
            <person name="Noordeloos M.E."/>
            <person name="Ohm R.A."/>
            <person name="Ortiz-Santana B."/>
            <person name="Ovrebo C."/>
            <person name="Racz N."/>
            <person name="Riley R."/>
            <person name="Savchenko A."/>
            <person name="Shiryaev A."/>
            <person name="Soop K."/>
            <person name="Spirin V."/>
            <person name="Szebenyi C."/>
            <person name="Tomsovsky M."/>
            <person name="Tulloss R.E."/>
            <person name="Uehling J."/>
            <person name="Grigoriev I.V."/>
            <person name="Vagvolgyi C."/>
            <person name="Papp T."/>
            <person name="Martin F.M."/>
            <person name="Miettinen O."/>
            <person name="Hibbett D.S."/>
            <person name="Nagy L.G."/>
        </authorList>
    </citation>
    <scope>NUCLEOTIDE SEQUENCE [LARGE SCALE GENOMIC DNA]</scope>
    <source>
        <strain evidence="12 13">OMC1185</strain>
    </source>
</reference>
<dbReference type="EC" id="1.1.1.102" evidence="9"/>
<dbReference type="Pfam" id="PF00106">
    <property type="entry name" value="adh_short"/>
    <property type="match status" value="1"/>
</dbReference>
<comment type="pathway">
    <text evidence="3">Sphingolipid metabolism.</text>
</comment>
<name>A0A5C3N3E1_9AGAM</name>
<evidence type="ECO:0000256" key="6">
    <source>
        <dbReference type="ARBA" id="ARBA00022919"/>
    </source>
</evidence>
<dbReference type="GO" id="GO:0006666">
    <property type="term" value="P:3-keto-sphinganine metabolic process"/>
    <property type="evidence" value="ECO:0007669"/>
    <property type="project" value="InterPro"/>
</dbReference>
<evidence type="ECO:0000256" key="5">
    <source>
        <dbReference type="ARBA" id="ARBA00022857"/>
    </source>
</evidence>
<dbReference type="STRING" id="5364.A0A5C3N3E1"/>
<dbReference type="GO" id="GO:0047560">
    <property type="term" value="F:3-dehydrosphinganine reductase activity"/>
    <property type="evidence" value="ECO:0007669"/>
    <property type="project" value="UniProtKB-EC"/>
</dbReference>
<comment type="subcellular location">
    <subcellularLocation>
        <location evidence="1">Endoplasmic reticulum</location>
    </subcellularLocation>
</comment>
<dbReference type="EMBL" id="ML213513">
    <property type="protein sequence ID" value="TFK50618.1"/>
    <property type="molecule type" value="Genomic_DNA"/>
</dbReference>
<dbReference type="GO" id="GO:0030148">
    <property type="term" value="P:sphingolipid biosynthetic process"/>
    <property type="evidence" value="ECO:0007669"/>
    <property type="project" value="InterPro"/>
</dbReference>
<dbReference type="InterPro" id="IPR002347">
    <property type="entry name" value="SDR_fam"/>
</dbReference>
<dbReference type="InterPro" id="IPR045022">
    <property type="entry name" value="KDSR-like"/>
</dbReference>
<evidence type="ECO:0000256" key="8">
    <source>
        <dbReference type="ARBA" id="ARBA00023098"/>
    </source>
</evidence>
<keyword evidence="5" id="KW-0521">NADP</keyword>
<keyword evidence="4" id="KW-0256">Endoplasmic reticulum</keyword>
<evidence type="ECO:0000256" key="9">
    <source>
        <dbReference type="ARBA" id="ARBA00026112"/>
    </source>
</evidence>
<comment type="pathway">
    <text evidence="2">Lipid metabolism; sphingolipid metabolism.</text>
</comment>
<dbReference type="PANTHER" id="PTHR43550:SF3">
    <property type="entry name" value="3-KETODIHYDROSPHINGOSINE REDUCTASE"/>
    <property type="match status" value="1"/>
</dbReference>
<keyword evidence="7" id="KW-0560">Oxidoreductase</keyword>